<dbReference type="Proteomes" id="UP001196565">
    <property type="component" value="Unassembled WGS sequence"/>
</dbReference>
<evidence type="ECO:0000313" key="2">
    <source>
        <dbReference type="EMBL" id="MBW6398580.1"/>
    </source>
</evidence>
<name>A0ABS7A914_9PROT</name>
<accession>A0ABS7A914</accession>
<gene>
    <name evidence="2" type="ORF">KPL78_12015</name>
</gene>
<organism evidence="2 3">
    <name type="scientific">Roseomonas alba</name>
    <dbReference type="NCBI Taxonomy" id="2846776"/>
    <lineage>
        <taxon>Bacteria</taxon>
        <taxon>Pseudomonadati</taxon>
        <taxon>Pseudomonadota</taxon>
        <taxon>Alphaproteobacteria</taxon>
        <taxon>Acetobacterales</taxon>
        <taxon>Roseomonadaceae</taxon>
        <taxon>Roseomonas</taxon>
    </lineage>
</organism>
<dbReference type="RefSeq" id="WP_219763202.1">
    <property type="nucleotide sequence ID" value="NZ_JAHYBZ010000004.1"/>
</dbReference>
<keyword evidence="3" id="KW-1185">Reference proteome</keyword>
<reference evidence="2 3" key="1">
    <citation type="submission" date="2021-07" db="EMBL/GenBank/DDBJ databases">
        <authorList>
            <person name="So Y."/>
        </authorList>
    </citation>
    <scope>NUCLEOTIDE SEQUENCE [LARGE SCALE GENOMIC DNA]</scope>
    <source>
        <strain evidence="2 3">HJA6</strain>
    </source>
</reference>
<sequence>MAAPFDAEAVREALDIFEGPQPSAERLVALVGSWDELLAHLLLVRGALPEDVDAAIRAATQGRRGAASPRPPGPDARRLRETEEALAAAMTALTAAEAAARAAADAASAALGAYVAERPVASFDLHLRIGPGGG</sequence>
<evidence type="ECO:0000313" key="3">
    <source>
        <dbReference type="Proteomes" id="UP001196565"/>
    </source>
</evidence>
<protein>
    <submittedName>
        <fullName evidence="2">Uncharacterized protein</fullName>
    </submittedName>
</protein>
<comment type="caution">
    <text evidence="2">The sequence shown here is derived from an EMBL/GenBank/DDBJ whole genome shotgun (WGS) entry which is preliminary data.</text>
</comment>
<proteinExistence type="predicted"/>
<feature type="region of interest" description="Disordered" evidence="1">
    <location>
        <begin position="59"/>
        <end position="78"/>
    </location>
</feature>
<evidence type="ECO:0000256" key="1">
    <source>
        <dbReference type="SAM" id="MobiDB-lite"/>
    </source>
</evidence>
<dbReference type="EMBL" id="JAHYBZ010000004">
    <property type="protein sequence ID" value="MBW6398580.1"/>
    <property type="molecule type" value="Genomic_DNA"/>
</dbReference>